<proteinExistence type="predicted"/>
<gene>
    <name evidence="2" type="ORF">EV662_103185</name>
</gene>
<feature type="transmembrane region" description="Helical" evidence="1">
    <location>
        <begin position="9"/>
        <end position="28"/>
    </location>
</feature>
<dbReference type="RefSeq" id="WP_132461418.1">
    <property type="nucleotide sequence ID" value="NZ_SLXP01000003.1"/>
</dbReference>
<accession>A0A4R2Q3J0</accession>
<sequence>MNRRHAGQVGIEALVVAPGWAILAALLLRNRDFLHDDAFISLRYARHLAEYGVLEWNLGERVEGYTNFLHVLLTAGLIRLDIPPIWAAQGLNIAALAGLIVLQARALRMALPGPEHAMLRSLTVLVTAAVPGLAVWALGGLEAPFLAALLLGGVSSVLAAERGDGRWGPALAAALWLSAAVLTRMDAAVFIVGLAFGVALFGSGRPLVRFGRATLVAALPAAVALAHMGWRFSYYGEALPLTFHAKIGTALGLRLAYLPEFLAQSLPWLAGPVLSATLAVLVAATGRAPRLVGLIALPVGFQLGYIGYSGGDHMIAGRVLVPLVAPLLLLGAVAFSGLGKSLAIGGAGAVAAVSAAAIVLVPPLRMDPAAFVGQIVGRHIAATWPGDSLVALHTAGSTPFHADTMTFIDGLGLNDPVIARRESFPLVAPMQRLPGHSKGDGAYVLSRAPDFVILGPAEGTTLDRPWFLGDAELAAMPAFARCYVITREEIPYSDAFARRGPSRPRPLIFTYYRRICP</sequence>
<keyword evidence="1" id="KW-1133">Transmembrane helix</keyword>
<feature type="transmembrane region" description="Helical" evidence="1">
    <location>
        <begin position="207"/>
        <end position="226"/>
    </location>
</feature>
<evidence type="ECO:0000313" key="2">
    <source>
        <dbReference type="EMBL" id="TCP42278.1"/>
    </source>
</evidence>
<feature type="transmembrane region" description="Helical" evidence="1">
    <location>
        <begin position="172"/>
        <end position="201"/>
    </location>
</feature>
<reference evidence="2 3" key="1">
    <citation type="submission" date="2019-03" db="EMBL/GenBank/DDBJ databases">
        <title>Genomic Encyclopedia of Type Strains, Phase IV (KMG-IV): sequencing the most valuable type-strain genomes for metagenomic binning, comparative biology and taxonomic classification.</title>
        <authorList>
            <person name="Goeker M."/>
        </authorList>
    </citation>
    <scope>NUCLEOTIDE SEQUENCE [LARGE SCALE GENOMIC DNA]</scope>
    <source>
        <strain evidence="2 3">DSM 18063</strain>
    </source>
</reference>
<dbReference type="OrthoDB" id="344788at2"/>
<keyword evidence="3" id="KW-1185">Reference proteome</keyword>
<feature type="transmembrane region" description="Helical" evidence="1">
    <location>
        <begin position="291"/>
        <end position="308"/>
    </location>
</feature>
<dbReference type="EMBL" id="SLXP01000003">
    <property type="protein sequence ID" value="TCP42278.1"/>
    <property type="molecule type" value="Genomic_DNA"/>
</dbReference>
<feature type="transmembrane region" description="Helical" evidence="1">
    <location>
        <begin position="265"/>
        <end position="284"/>
    </location>
</feature>
<organism evidence="2 3">
    <name type="scientific">Rhodovulum marinum</name>
    <dbReference type="NCBI Taxonomy" id="320662"/>
    <lineage>
        <taxon>Bacteria</taxon>
        <taxon>Pseudomonadati</taxon>
        <taxon>Pseudomonadota</taxon>
        <taxon>Alphaproteobacteria</taxon>
        <taxon>Rhodobacterales</taxon>
        <taxon>Paracoccaceae</taxon>
        <taxon>Rhodovulum</taxon>
    </lineage>
</organism>
<feature type="transmembrane region" description="Helical" evidence="1">
    <location>
        <begin position="314"/>
        <end position="335"/>
    </location>
</feature>
<protein>
    <recommendedName>
        <fullName evidence="4">Dolichyl-phosphate-mannose-protein mannosyltransferase</fullName>
    </recommendedName>
</protein>
<feature type="transmembrane region" description="Helical" evidence="1">
    <location>
        <begin position="85"/>
        <end position="105"/>
    </location>
</feature>
<evidence type="ECO:0000256" key="1">
    <source>
        <dbReference type="SAM" id="Phobius"/>
    </source>
</evidence>
<keyword evidence="1" id="KW-0472">Membrane</keyword>
<feature type="transmembrane region" description="Helical" evidence="1">
    <location>
        <begin position="117"/>
        <end position="137"/>
    </location>
</feature>
<evidence type="ECO:0008006" key="4">
    <source>
        <dbReference type="Google" id="ProtNLM"/>
    </source>
</evidence>
<evidence type="ECO:0000313" key="3">
    <source>
        <dbReference type="Proteomes" id="UP000294835"/>
    </source>
</evidence>
<dbReference type="AlphaFoldDB" id="A0A4R2Q3J0"/>
<feature type="transmembrane region" description="Helical" evidence="1">
    <location>
        <begin position="342"/>
        <end position="361"/>
    </location>
</feature>
<comment type="caution">
    <text evidence="2">The sequence shown here is derived from an EMBL/GenBank/DDBJ whole genome shotgun (WGS) entry which is preliminary data.</text>
</comment>
<keyword evidence="1" id="KW-0812">Transmembrane</keyword>
<dbReference type="Proteomes" id="UP000294835">
    <property type="component" value="Unassembled WGS sequence"/>
</dbReference>
<name>A0A4R2Q3J0_9RHOB</name>